<feature type="signal peptide" evidence="1">
    <location>
        <begin position="1"/>
        <end position="19"/>
    </location>
</feature>
<gene>
    <name evidence="3" type="ORF">H9824_11840</name>
</gene>
<organism evidence="3 4">
    <name type="scientific">Candidatus Bacteroides pullicola</name>
    <dbReference type="NCBI Taxonomy" id="2838475"/>
    <lineage>
        <taxon>Bacteria</taxon>
        <taxon>Pseudomonadati</taxon>
        <taxon>Bacteroidota</taxon>
        <taxon>Bacteroidia</taxon>
        <taxon>Bacteroidales</taxon>
        <taxon>Bacteroidaceae</taxon>
        <taxon>Bacteroides</taxon>
    </lineage>
</organism>
<dbReference type="Proteomes" id="UP000886851">
    <property type="component" value="Unassembled WGS sequence"/>
</dbReference>
<name>A0A9D1ZKQ5_9BACE</name>
<feature type="chain" id="PRO_5039381017" evidence="1">
    <location>
        <begin position="20"/>
        <end position="614"/>
    </location>
</feature>
<reference evidence="3" key="2">
    <citation type="submission" date="2021-04" db="EMBL/GenBank/DDBJ databases">
        <authorList>
            <person name="Gilroy R."/>
        </authorList>
    </citation>
    <scope>NUCLEOTIDE SEQUENCE</scope>
    <source>
        <strain evidence="3">Gambia2-208</strain>
    </source>
</reference>
<dbReference type="AlphaFoldDB" id="A0A9D1ZKQ5"/>
<dbReference type="NCBIfam" id="NF038128">
    <property type="entry name" value="choice_anch_J"/>
    <property type="match status" value="1"/>
</dbReference>
<evidence type="ECO:0000313" key="3">
    <source>
        <dbReference type="EMBL" id="HIY89376.1"/>
    </source>
</evidence>
<protein>
    <submittedName>
        <fullName evidence="3">DUF5017 domain-containing protein</fullName>
    </submittedName>
</protein>
<reference evidence="3" key="1">
    <citation type="journal article" date="2021" name="PeerJ">
        <title>Extensive microbial diversity within the chicken gut microbiome revealed by metagenomics and culture.</title>
        <authorList>
            <person name="Gilroy R."/>
            <person name="Ravi A."/>
            <person name="Getino M."/>
            <person name="Pursley I."/>
            <person name="Horton D.L."/>
            <person name="Alikhan N.F."/>
            <person name="Baker D."/>
            <person name="Gharbi K."/>
            <person name="Hall N."/>
            <person name="Watson M."/>
            <person name="Adriaenssens E.M."/>
            <person name="Foster-Nyarko E."/>
            <person name="Jarju S."/>
            <person name="Secka A."/>
            <person name="Antonio M."/>
            <person name="Oren A."/>
            <person name="Chaudhuri R.R."/>
            <person name="La Ragione R."/>
            <person name="Hildebrand F."/>
            <person name="Pallen M.J."/>
        </authorList>
    </citation>
    <scope>NUCLEOTIDE SEQUENCE</scope>
    <source>
        <strain evidence="3">Gambia2-208</strain>
    </source>
</reference>
<feature type="domain" description="DUF5017" evidence="2">
    <location>
        <begin position="241"/>
        <end position="343"/>
    </location>
</feature>
<comment type="caution">
    <text evidence="3">The sequence shown here is derived from an EMBL/GenBank/DDBJ whole genome shotgun (WGS) entry which is preliminary data.</text>
</comment>
<dbReference type="InterPro" id="IPR032185">
    <property type="entry name" value="DUF5017"/>
</dbReference>
<dbReference type="PROSITE" id="PS51257">
    <property type="entry name" value="PROKAR_LIPOPROTEIN"/>
    <property type="match status" value="1"/>
</dbReference>
<proteinExistence type="predicted"/>
<sequence length="614" mass="69335">MRNKRLLYSLFAAASLTMAGCDYNEDNFPGYDSEVIPDNVANIVYTLTDADYEAIGGSVGTNKYFSADAMPDDYLPEWLSETYFTADAGSSANLTYRFKTVYPHYQNIPYEVLTEEDYTVIYGTGYNNATFLNASNVGRMYRILNAKYAEPQTNDRVMVEYQYSEDGQPSRGETIAYWDFEDWTDEDITSPQDGWFLSASGNEWQTREYSNNKYLQYTANNAEGACDAWLVTPGIAIPTTGLNLAWDVCVGYWNADCLKVLVSTNFNGDVNAATWTDVTSHFNLPQEPTGGYGTMASAGIMSLDDYAGQTIYVAYHYEGNGSNDDRRTTTYQIDNIMVANEIAAPVETETRFALYEYTGRGWYEFENSNHAICLSMADYEEIGGNPGRYHNFDDNAPAQAYMPQFLAKHAGYALDGDTCTVIFRQYSGGNRVSNEQYVYNAATNLWNYCDLVREETRPYGFNGTEWNYNPSVTINLEVGKDIPASATFYQAIVDWVADNYPEYVTSYGNNEYYFGSSAYQNNFDFRINAWQGQGTYPGMQGEELTALMWERLPQSFPHALETLYPNAAPVDGMDVFYTINFGIYDGSTKMYTIQYKVVGQGQFEYVEGSLKVIE</sequence>
<evidence type="ECO:0000256" key="1">
    <source>
        <dbReference type="SAM" id="SignalP"/>
    </source>
</evidence>
<evidence type="ECO:0000259" key="2">
    <source>
        <dbReference type="Pfam" id="PF16409"/>
    </source>
</evidence>
<dbReference type="EMBL" id="DXCV01000083">
    <property type="protein sequence ID" value="HIY89376.1"/>
    <property type="molecule type" value="Genomic_DNA"/>
</dbReference>
<keyword evidence="1" id="KW-0732">Signal</keyword>
<accession>A0A9D1ZKQ5</accession>
<evidence type="ECO:0000313" key="4">
    <source>
        <dbReference type="Proteomes" id="UP000886851"/>
    </source>
</evidence>
<dbReference type="Pfam" id="PF16409">
    <property type="entry name" value="DUF5017"/>
    <property type="match status" value="1"/>
</dbReference>